<dbReference type="InterPro" id="IPR038765">
    <property type="entry name" value="Papain-like_cys_pep_sf"/>
</dbReference>
<reference evidence="4 5" key="1">
    <citation type="submission" date="2012-02" db="EMBL/GenBank/DDBJ databases">
        <title>Improved High-Quality Draft sequence of Thermoanaerobacter siderophilus SR4.</title>
        <authorList>
            <consortium name="US DOE Joint Genome Institute"/>
            <person name="Lucas S."/>
            <person name="Han J."/>
            <person name="Lapidus A."/>
            <person name="Cheng J.-F."/>
            <person name="Goodwin L."/>
            <person name="Pitluck S."/>
            <person name="Peters L."/>
            <person name="Detter J.C."/>
            <person name="Han C."/>
            <person name="Tapia R."/>
            <person name="Land M."/>
            <person name="Hauser L."/>
            <person name="Kyrpides N."/>
            <person name="Ivanova N."/>
            <person name="Pagani I."/>
            <person name="Hemme C."/>
            <person name="Woyke T."/>
        </authorList>
    </citation>
    <scope>NUCLEOTIDE SEQUENCE [LARGE SCALE GENOMIC DNA]</scope>
    <source>
        <strain evidence="4 5">SR4</strain>
    </source>
</reference>
<protein>
    <submittedName>
        <fullName evidence="4">Transglutaminase-like enzyme, predicted cysteine protease</fullName>
    </submittedName>
</protein>
<dbReference type="SUPFAM" id="SSF54001">
    <property type="entry name" value="Cysteine proteinases"/>
    <property type="match status" value="1"/>
</dbReference>
<dbReference type="AlphaFoldDB" id="I9KSC5"/>
<dbReference type="Proteomes" id="UP000005110">
    <property type="component" value="Chromosome"/>
</dbReference>
<dbReference type="SMART" id="SM00460">
    <property type="entry name" value="TGc"/>
    <property type="match status" value="1"/>
</dbReference>
<evidence type="ECO:0000256" key="2">
    <source>
        <dbReference type="SAM" id="Phobius"/>
    </source>
</evidence>
<dbReference type="EMBL" id="CM001486">
    <property type="protein sequence ID" value="EIV99720.1"/>
    <property type="molecule type" value="Genomic_DNA"/>
</dbReference>
<feature type="transmembrane region" description="Helical" evidence="2">
    <location>
        <begin position="36"/>
        <end position="54"/>
    </location>
</feature>
<dbReference type="PATRIC" id="fig|880478.3.peg.1879"/>
<dbReference type="PANTHER" id="PTHR42736:SF1">
    <property type="entry name" value="PROTEIN-GLUTAMINE GAMMA-GLUTAMYLTRANSFERASE"/>
    <property type="match status" value="1"/>
</dbReference>
<feature type="domain" description="Transglutaminase-like" evidence="3">
    <location>
        <begin position="479"/>
        <end position="550"/>
    </location>
</feature>
<feature type="transmembrane region" description="Helical" evidence="2">
    <location>
        <begin position="59"/>
        <end position="78"/>
    </location>
</feature>
<feature type="transmembrane region" description="Helical" evidence="2">
    <location>
        <begin position="12"/>
        <end position="30"/>
    </location>
</feature>
<feature type="transmembrane region" description="Helical" evidence="2">
    <location>
        <begin position="164"/>
        <end position="181"/>
    </location>
</feature>
<sequence length="731" mass="85455">MSKELKKSLHEHIMTIALSLVVILSAVSGFRFLYPFYYLLLLDIVLVIFFAFLLKRPQLIIFLLTSLLLIDVIVFIKYRSLLVSIVSYIDGFIKWADIYMNYTISPPGFDLLTEKYRFFMIIMTVVIVTLIITLLNIIIRSWFLTLFSGILFFVVQWYNYVDAAYLYMTVYITLCFIDIGIKNYFKKGSAKAPIAVFFLIVVIFLSSITSISAQLMPKNFKPVKWETLNNWFYDTFPFTRDWRNGEGTNDDWFGETVFTTFANELGGNVKPSNFLIMEVEADESTYLRGMVYDTYTYSSKSTLIYDNFSNRWENSRQQYMYVESSDKIPPTFSNNVNFEVKTITVIPLKIKSDILFSPWQPHKLSYDFYYEVDNLNLRAKTSHGTGEPYVVTYLKPQIDLNSLRQKGNETLKGEERIRYLSYPATLLPERVKDLAYSITKDKKTLYDKVKAVEEYLRQYPYSLDVPPTPSDRDFVDYFLFDLKKGYCSYYATAMVIMLRTIGIPARYVVGFRMPSAPSSDGKYRITAANAHAWVEVYFDDYGWITFEPTPNYPSLEFPMFLSNNNHLNLENDMELQPDNGSRDSHSTVDKLQQSDNTETTSQEIAFFNDNKFNILRFGLILIVILVTTTSLYWWDRKKKINNLDNKFLAIYYYEKIVKYLAKKGLKKLDTETPLEYQKRVLGNGYIGFSEVTRIYNETVYGGKTPSKEEVGYLKEFIKELKKKRQLNLKRI</sequence>
<evidence type="ECO:0000313" key="4">
    <source>
        <dbReference type="EMBL" id="EIV99720.1"/>
    </source>
</evidence>
<dbReference type="InterPro" id="IPR052901">
    <property type="entry name" value="Bact_TGase-like"/>
</dbReference>
<feature type="region of interest" description="Disordered" evidence="1">
    <location>
        <begin position="572"/>
        <end position="595"/>
    </location>
</feature>
<feature type="transmembrane region" description="Helical" evidence="2">
    <location>
        <begin position="142"/>
        <end position="158"/>
    </location>
</feature>
<evidence type="ECO:0000256" key="1">
    <source>
        <dbReference type="SAM" id="MobiDB-lite"/>
    </source>
</evidence>
<keyword evidence="4" id="KW-0378">Hydrolase</keyword>
<keyword evidence="2" id="KW-0812">Transmembrane</keyword>
<dbReference type="Gene3D" id="3.10.620.30">
    <property type="match status" value="1"/>
</dbReference>
<evidence type="ECO:0000259" key="3">
    <source>
        <dbReference type="SMART" id="SM00460"/>
    </source>
</evidence>
<evidence type="ECO:0000313" key="5">
    <source>
        <dbReference type="Proteomes" id="UP000005110"/>
    </source>
</evidence>
<dbReference type="GO" id="GO:0006508">
    <property type="term" value="P:proteolysis"/>
    <property type="evidence" value="ECO:0007669"/>
    <property type="project" value="UniProtKB-KW"/>
</dbReference>
<dbReference type="HOGENOM" id="CLU_1377563_0_0_9"/>
<proteinExistence type="predicted"/>
<keyword evidence="2" id="KW-0472">Membrane</keyword>
<organism evidence="4 5">
    <name type="scientific">Thermoanaerobacter siderophilus SR4</name>
    <dbReference type="NCBI Taxonomy" id="880478"/>
    <lineage>
        <taxon>Bacteria</taxon>
        <taxon>Bacillati</taxon>
        <taxon>Bacillota</taxon>
        <taxon>Clostridia</taxon>
        <taxon>Thermoanaerobacterales</taxon>
        <taxon>Thermoanaerobacteraceae</taxon>
        <taxon>Thermoanaerobacter</taxon>
    </lineage>
</organism>
<keyword evidence="2" id="KW-1133">Transmembrane helix</keyword>
<name>I9KSC5_9THEO</name>
<keyword evidence="5" id="KW-1185">Reference proteome</keyword>
<dbReference type="Pfam" id="PF01841">
    <property type="entry name" value="Transglut_core"/>
    <property type="match status" value="1"/>
</dbReference>
<gene>
    <name evidence="4" type="ORF">ThesiDRAFT1_0706</name>
</gene>
<feature type="transmembrane region" description="Helical" evidence="2">
    <location>
        <begin position="614"/>
        <end position="634"/>
    </location>
</feature>
<keyword evidence="4" id="KW-0645">Protease</keyword>
<feature type="transmembrane region" description="Helical" evidence="2">
    <location>
        <begin position="116"/>
        <end position="135"/>
    </location>
</feature>
<dbReference type="GO" id="GO:0008233">
    <property type="term" value="F:peptidase activity"/>
    <property type="evidence" value="ECO:0007669"/>
    <property type="project" value="UniProtKB-KW"/>
</dbReference>
<dbReference type="InterPro" id="IPR002931">
    <property type="entry name" value="Transglutaminase-like"/>
</dbReference>
<accession>I9KSC5</accession>
<dbReference type="PANTHER" id="PTHR42736">
    <property type="entry name" value="PROTEIN-GLUTAMINE GAMMA-GLUTAMYLTRANSFERASE"/>
    <property type="match status" value="1"/>
</dbReference>
<feature type="transmembrane region" description="Helical" evidence="2">
    <location>
        <begin position="193"/>
        <end position="213"/>
    </location>
</feature>